<dbReference type="STRING" id="2754.EH55_01245"/>
<name>A0A073ITM5_9BACT</name>
<dbReference type="EMBL" id="JMKI01000016">
    <property type="protein sequence ID" value="KEJ92836.1"/>
    <property type="molecule type" value="Genomic_DNA"/>
</dbReference>
<sequence length="173" mass="19680">MNRKIVKKLLCCSAAFLLLSASGARAEVDVVGSPEDGRNSSAEEGAILVDMPSEEVLQKSGEFEELWDGKSEEEKEALREAFFKNMEERVKLYVKLHYWKDDSRGKSELEAFLGECRKELDLAAYRDKDSCPANSCAEVLRSRQRSLNSNELRFYENEVVAYALRIGLREKSE</sequence>
<accession>A0A073ITM5</accession>
<keyword evidence="1" id="KW-0732">Signal</keyword>
<feature type="chain" id="PRO_5001691502" evidence="1">
    <location>
        <begin position="27"/>
        <end position="173"/>
    </location>
</feature>
<dbReference type="AlphaFoldDB" id="A0A073ITM5"/>
<evidence type="ECO:0000313" key="3">
    <source>
        <dbReference type="Proteomes" id="UP000027665"/>
    </source>
</evidence>
<dbReference type="Proteomes" id="UP000027665">
    <property type="component" value="Unassembled WGS sequence"/>
</dbReference>
<organism evidence="2 3">
    <name type="scientific">Synergistes jonesii</name>
    <dbReference type="NCBI Taxonomy" id="2754"/>
    <lineage>
        <taxon>Bacteria</taxon>
        <taxon>Thermotogati</taxon>
        <taxon>Synergistota</taxon>
        <taxon>Synergistia</taxon>
        <taxon>Synergistales</taxon>
        <taxon>Synergistaceae</taxon>
        <taxon>Synergistes</taxon>
    </lineage>
</organism>
<comment type="caution">
    <text evidence="2">The sequence shown here is derived from an EMBL/GenBank/DDBJ whole genome shotgun (WGS) entry which is preliminary data.</text>
</comment>
<gene>
    <name evidence="2" type="ORF">EH55_01245</name>
</gene>
<evidence type="ECO:0000313" key="2">
    <source>
        <dbReference type="EMBL" id="KEJ92836.1"/>
    </source>
</evidence>
<evidence type="ECO:0000256" key="1">
    <source>
        <dbReference type="SAM" id="SignalP"/>
    </source>
</evidence>
<reference evidence="2 3" key="1">
    <citation type="submission" date="2014-04" db="EMBL/GenBank/DDBJ databases">
        <title>Draft Genome Sequence of Synergistes jonesii.</title>
        <authorList>
            <person name="Coil D.A."/>
            <person name="Eisen J.A."/>
            <person name="Holland-Moritz H.E."/>
        </authorList>
    </citation>
    <scope>NUCLEOTIDE SEQUENCE [LARGE SCALE GENOMIC DNA]</scope>
    <source>
        <strain evidence="2 3">78-1</strain>
    </source>
</reference>
<keyword evidence="3" id="KW-1185">Reference proteome</keyword>
<feature type="signal peptide" evidence="1">
    <location>
        <begin position="1"/>
        <end position="26"/>
    </location>
</feature>
<dbReference type="GeneID" id="90983167"/>
<dbReference type="RefSeq" id="WP_037975162.1">
    <property type="nucleotide sequence ID" value="NZ_CAMETI010000085.1"/>
</dbReference>
<proteinExistence type="predicted"/>
<protein>
    <submittedName>
        <fullName evidence="2">Uncharacterized protein</fullName>
    </submittedName>
</protein>